<evidence type="ECO:0000313" key="2">
    <source>
        <dbReference type="Proteomes" id="UP001153269"/>
    </source>
</evidence>
<protein>
    <submittedName>
        <fullName evidence="1">Uncharacterized protein</fullName>
    </submittedName>
</protein>
<evidence type="ECO:0000313" key="1">
    <source>
        <dbReference type="EMBL" id="CAB1430611.1"/>
    </source>
</evidence>
<comment type="caution">
    <text evidence="1">The sequence shown here is derived from an EMBL/GenBank/DDBJ whole genome shotgun (WGS) entry which is preliminary data.</text>
</comment>
<accession>A0A9N7UGQ1</accession>
<reference evidence="1" key="1">
    <citation type="submission" date="2020-03" db="EMBL/GenBank/DDBJ databases">
        <authorList>
            <person name="Weist P."/>
        </authorList>
    </citation>
    <scope>NUCLEOTIDE SEQUENCE</scope>
</reference>
<organism evidence="1 2">
    <name type="scientific">Pleuronectes platessa</name>
    <name type="common">European plaice</name>
    <dbReference type="NCBI Taxonomy" id="8262"/>
    <lineage>
        <taxon>Eukaryota</taxon>
        <taxon>Metazoa</taxon>
        <taxon>Chordata</taxon>
        <taxon>Craniata</taxon>
        <taxon>Vertebrata</taxon>
        <taxon>Euteleostomi</taxon>
        <taxon>Actinopterygii</taxon>
        <taxon>Neopterygii</taxon>
        <taxon>Teleostei</taxon>
        <taxon>Neoteleostei</taxon>
        <taxon>Acanthomorphata</taxon>
        <taxon>Carangaria</taxon>
        <taxon>Pleuronectiformes</taxon>
        <taxon>Pleuronectoidei</taxon>
        <taxon>Pleuronectidae</taxon>
        <taxon>Pleuronectes</taxon>
    </lineage>
</organism>
<sequence length="142" mass="15706">MDFRTYDFISAARLNVRLMQCGKVFPFSSERAFHPTTRALLSRVSALSCRHCEGADTGGSAVAELTALLFSESVVIFYNVHRFAELPDQCHICLHCRSNLHQEDPTCSKPAGTGARGTHRNPVEPQGSSLRIHVFLKCLQSA</sequence>
<dbReference type="AlphaFoldDB" id="A0A9N7UGQ1"/>
<proteinExistence type="predicted"/>
<keyword evidence="2" id="KW-1185">Reference proteome</keyword>
<name>A0A9N7UGQ1_PLEPL</name>
<dbReference type="EMBL" id="CADEAL010001250">
    <property type="protein sequence ID" value="CAB1430611.1"/>
    <property type="molecule type" value="Genomic_DNA"/>
</dbReference>
<gene>
    <name evidence="1" type="ORF">PLEPLA_LOCUS18593</name>
</gene>
<dbReference type="Proteomes" id="UP001153269">
    <property type="component" value="Unassembled WGS sequence"/>
</dbReference>